<dbReference type="RefSeq" id="WP_202751372.1">
    <property type="nucleotide sequence ID" value="NZ_JAESWC010000025.1"/>
</dbReference>
<protein>
    <recommendedName>
        <fullName evidence="4">Lmo0937 family membrane protein</fullName>
    </recommendedName>
</protein>
<sequence>MAFLRWIGGVVVFFWVLGLVLRLAGRLLNLLLIVAVIVFLVDFLFGRKKN</sequence>
<feature type="transmembrane region" description="Helical" evidence="1">
    <location>
        <begin position="7"/>
        <end position="24"/>
    </location>
</feature>
<gene>
    <name evidence="2" type="ORF">JK636_23170</name>
</gene>
<keyword evidence="1" id="KW-0472">Membrane</keyword>
<dbReference type="EMBL" id="JAESWC010000025">
    <property type="protein sequence ID" value="MBL4938610.1"/>
    <property type="molecule type" value="Genomic_DNA"/>
</dbReference>
<dbReference type="Pfam" id="PF18919">
    <property type="entry name" value="DUF5670"/>
    <property type="match status" value="1"/>
</dbReference>
<accession>A0ABS1TGX1</accession>
<keyword evidence="3" id="KW-1185">Reference proteome</keyword>
<organism evidence="2 3">
    <name type="scientific">Clostridium rhizosphaerae</name>
    <dbReference type="NCBI Taxonomy" id="2803861"/>
    <lineage>
        <taxon>Bacteria</taxon>
        <taxon>Bacillati</taxon>
        <taxon>Bacillota</taxon>
        <taxon>Clostridia</taxon>
        <taxon>Eubacteriales</taxon>
        <taxon>Clostridiaceae</taxon>
        <taxon>Clostridium</taxon>
    </lineage>
</organism>
<comment type="caution">
    <text evidence="2">The sequence shown here is derived from an EMBL/GenBank/DDBJ whole genome shotgun (WGS) entry which is preliminary data.</text>
</comment>
<evidence type="ECO:0000313" key="2">
    <source>
        <dbReference type="EMBL" id="MBL4938610.1"/>
    </source>
</evidence>
<feature type="transmembrane region" description="Helical" evidence="1">
    <location>
        <begin position="30"/>
        <end position="46"/>
    </location>
</feature>
<dbReference type="Proteomes" id="UP000632377">
    <property type="component" value="Unassembled WGS sequence"/>
</dbReference>
<dbReference type="InterPro" id="IPR043727">
    <property type="entry name" value="Lmo0937-like"/>
</dbReference>
<keyword evidence="1" id="KW-1133">Transmembrane helix</keyword>
<evidence type="ECO:0008006" key="4">
    <source>
        <dbReference type="Google" id="ProtNLM"/>
    </source>
</evidence>
<reference evidence="2 3" key="1">
    <citation type="submission" date="2021-01" db="EMBL/GenBank/DDBJ databases">
        <title>Genome public.</title>
        <authorList>
            <person name="Liu C."/>
            <person name="Sun Q."/>
        </authorList>
    </citation>
    <scope>NUCLEOTIDE SEQUENCE [LARGE SCALE GENOMIC DNA]</scope>
    <source>
        <strain evidence="2 3">YIM B02515</strain>
    </source>
</reference>
<keyword evidence="1" id="KW-0812">Transmembrane</keyword>
<evidence type="ECO:0000313" key="3">
    <source>
        <dbReference type="Proteomes" id="UP000632377"/>
    </source>
</evidence>
<name>A0ABS1TGX1_9CLOT</name>
<evidence type="ECO:0000256" key="1">
    <source>
        <dbReference type="SAM" id="Phobius"/>
    </source>
</evidence>
<proteinExistence type="predicted"/>